<reference evidence="2" key="1">
    <citation type="submission" date="2016-02" db="EMBL/GenBank/DDBJ databases">
        <title>Draft genome sequence of Microdochium bolleyi, a fungal endophyte of beachgrass.</title>
        <authorList>
            <consortium name="DOE Joint Genome Institute"/>
            <person name="David A.S."/>
            <person name="May G."/>
            <person name="Haridas S."/>
            <person name="Lim J."/>
            <person name="Wang M."/>
            <person name="Labutti K."/>
            <person name="Lipzen A."/>
            <person name="Barry K."/>
            <person name="Grigoriev I.V."/>
        </authorList>
    </citation>
    <scope>NUCLEOTIDE SEQUENCE [LARGE SCALE GENOMIC DNA]</scope>
    <source>
        <strain evidence="2">J235TASD1</strain>
    </source>
</reference>
<sequence length="64" mass="6682">MLGADLGRPRIVSRQSPRWAVEAAWKPTGAAAMPASKVPPPLCSSPYAQAAGTCSFTRSDSPQP</sequence>
<accession>A0A136JHU2</accession>
<organism evidence="1 2">
    <name type="scientific">Microdochium bolleyi</name>
    <dbReference type="NCBI Taxonomy" id="196109"/>
    <lineage>
        <taxon>Eukaryota</taxon>
        <taxon>Fungi</taxon>
        <taxon>Dikarya</taxon>
        <taxon>Ascomycota</taxon>
        <taxon>Pezizomycotina</taxon>
        <taxon>Sordariomycetes</taxon>
        <taxon>Xylariomycetidae</taxon>
        <taxon>Xylariales</taxon>
        <taxon>Microdochiaceae</taxon>
        <taxon>Microdochium</taxon>
    </lineage>
</organism>
<dbReference type="EMBL" id="KQ964245">
    <property type="protein sequence ID" value="KXJ96720.1"/>
    <property type="molecule type" value="Genomic_DNA"/>
</dbReference>
<name>A0A136JHU2_9PEZI</name>
<proteinExistence type="predicted"/>
<dbReference type="InParanoid" id="A0A136JHU2"/>
<dbReference type="AlphaFoldDB" id="A0A136JHU2"/>
<evidence type="ECO:0000313" key="1">
    <source>
        <dbReference type="EMBL" id="KXJ96720.1"/>
    </source>
</evidence>
<gene>
    <name evidence="1" type="ORF">Micbo1qcDRAFT_155336</name>
</gene>
<feature type="non-terminal residue" evidence="1">
    <location>
        <position position="64"/>
    </location>
</feature>
<protein>
    <submittedName>
        <fullName evidence="1">Uncharacterized protein</fullName>
    </submittedName>
</protein>
<evidence type="ECO:0000313" key="2">
    <source>
        <dbReference type="Proteomes" id="UP000070501"/>
    </source>
</evidence>
<dbReference type="Proteomes" id="UP000070501">
    <property type="component" value="Unassembled WGS sequence"/>
</dbReference>
<keyword evidence="2" id="KW-1185">Reference proteome</keyword>